<dbReference type="SMART" id="SM00926">
    <property type="entry name" value="Molybdop_Fe4S4"/>
    <property type="match status" value="1"/>
</dbReference>
<keyword evidence="13" id="KW-0411">Iron-sulfur</keyword>
<dbReference type="PROSITE" id="PS51669">
    <property type="entry name" value="4FE4S_MOW_BIS_MGD"/>
    <property type="match status" value="1"/>
</dbReference>
<dbReference type="GO" id="GO:0009326">
    <property type="term" value="C:formate dehydrogenase complex"/>
    <property type="evidence" value="ECO:0007669"/>
    <property type="project" value="UniProtKB-ARBA"/>
</dbReference>
<keyword evidence="10" id="KW-0712">Selenocysteine</keyword>
<dbReference type="CDD" id="cd02752">
    <property type="entry name" value="MopB_Formate-Dh-Na-like"/>
    <property type="match status" value="1"/>
</dbReference>
<dbReference type="FunFam" id="3.40.228.10:FF:000011">
    <property type="entry name" value="Formate dehydrogenase-N subunit alpha"/>
    <property type="match status" value="1"/>
</dbReference>
<name>A0AAJ4NJ74_PRORE</name>
<dbReference type="EC" id="1.17.5.3" evidence="16"/>
<keyword evidence="12" id="KW-0408">Iron</keyword>
<protein>
    <submittedName>
        <fullName evidence="16">Formate dehydrogenase-N subunit alpha</fullName>
        <ecNumber evidence="16">1.17.5.3</ecNumber>
    </submittedName>
</protein>
<dbReference type="GO" id="GO:0043546">
    <property type="term" value="F:molybdopterin cofactor binding"/>
    <property type="evidence" value="ECO:0007669"/>
    <property type="project" value="InterPro"/>
</dbReference>
<gene>
    <name evidence="16" type="primary">fdnG</name>
    <name evidence="16" type="ORF">KOF27_19955</name>
</gene>
<dbReference type="SUPFAM" id="SSF50692">
    <property type="entry name" value="ADC-like"/>
    <property type="match status" value="1"/>
</dbReference>
<dbReference type="GO" id="GO:0030151">
    <property type="term" value="F:molybdenum ion binding"/>
    <property type="evidence" value="ECO:0007669"/>
    <property type="project" value="TreeGrafter"/>
</dbReference>
<comment type="subcellular location">
    <subcellularLocation>
        <location evidence="3">Periplasm</location>
    </subcellularLocation>
</comment>
<dbReference type="FunFam" id="3.40.228.10:FF:000006">
    <property type="entry name" value="Formate dehydrogenase, alpha subunit, selenocysteine-containing"/>
    <property type="match status" value="1"/>
</dbReference>
<dbReference type="FunFam" id="3.30.200.210:FF:000003">
    <property type="entry name" value="Formate dehydrogenase-N subunit alpha"/>
    <property type="match status" value="1"/>
</dbReference>
<organism evidence="16 17">
    <name type="scientific">Providencia rettgeri</name>
    <dbReference type="NCBI Taxonomy" id="587"/>
    <lineage>
        <taxon>Bacteria</taxon>
        <taxon>Pseudomonadati</taxon>
        <taxon>Pseudomonadota</taxon>
        <taxon>Gammaproteobacteria</taxon>
        <taxon>Enterobacterales</taxon>
        <taxon>Morganellaceae</taxon>
        <taxon>Providencia</taxon>
    </lineage>
</organism>
<evidence type="ECO:0000313" key="16">
    <source>
        <dbReference type="EMBL" id="QWQ20797.2"/>
    </source>
</evidence>
<evidence type="ECO:0000256" key="12">
    <source>
        <dbReference type="ARBA" id="ARBA00023004"/>
    </source>
</evidence>
<evidence type="ECO:0000259" key="15">
    <source>
        <dbReference type="PROSITE" id="PS51669"/>
    </source>
</evidence>
<evidence type="ECO:0000256" key="14">
    <source>
        <dbReference type="ARBA" id="ARBA00023027"/>
    </source>
</evidence>
<dbReference type="PROSITE" id="PS00551">
    <property type="entry name" value="MOLYBDOPTERIN_PROK_1"/>
    <property type="match status" value="1"/>
</dbReference>
<dbReference type="InterPro" id="IPR006963">
    <property type="entry name" value="Mopterin_OxRdtase_4Fe-4S_dom"/>
</dbReference>
<dbReference type="GO" id="GO:0051539">
    <property type="term" value="F:4 iron, 4 sulfur cluster binding"/>
    <property type="evidence" value="ECO:0007669"/>
    <property type="project" value="UniProtKB-KW"/>
</dbReference>
<evidence type="ECO:0000313" key="17">
    <source>
        <dbReference type="Proteomes" id="UP000682358"/>
    </source>
</evidence>
<dbReference type="Pfam" id="PF04879">
    <property type="entry name" value="Molybdop_Fe4S4"/>
    <property type="match status" value="1"/>
</dbReference>
<dbReference type="SUPFAM" id="SSF53706">
    <property type="entry name" value="Formate dehydrogenase/DMSO reductase, domains 1-3"/>
    <property type="match status" value="1"/>
</dbReference>
<evidence type="ECO:0000256" key="3">
    <source>
        <dbReference type="ARBA" id="ARBA00004418"/>
    </source>
</evidence>
<dbReference type="PANTHER" id="PTHR43598:SF1">
    <property type="entry name" value="FORMATE DEHYDROGENASE-O MAJOR SUBUNIT"/>
    <property type="match status" value="1"/>
</dbReference>
<evidence type="ECO:0000256" key="10">
    <source>
        <dbReference type="ARBA" id="ARBA00022933"/>
    </source>
</evidence>
<dbReference type="InterPro" id="IPR006656">
    <property type="entry name" value="Mopterin_OxRdtase"/>
</dbReference>
<keyword evidence="9" id="KW-0574">Periplasm</keyword>
<keyword evidence="7" id="KW-0479">Metal-binding</keyword>
<evidence type="ECO:0000256" key="9">
    <source>
        <dbReference type="ARBA" id="ARBA00022764"/>
    </source>
</evidence>
<dbReference type="InterPro" id="IPR027467">
    <property type="entry name" value="MopterinOxRdtase_cofactor_BS"/>
</dbReference>
<dbReference type="FunFam" id="2.40.40.20:FF:000017">
    <property type="entry name" value="Formate dehydrogenase, alpha subunit"/>
    <property type="match status" value="1"/>
</dbReference>
<comment type="cofactor">
    <cofactor evidence="2">
        <name>[4Fe-4S] cluster</name>
        <dbReference type="ChEBI" id="CHEBI:49883"/>
    </cofactor>
</comment>
<evidence type="ECO:0000256" key="2">
    <source>
        <dbReference type="ARBA" id="ARBA00001966"/>
    </source>
</evidence>
<dbReference type="GO" id="GO:0036397">
    <property type="term" value="F:formate dehydrogenase (quinone) activity"/>
    <property type="evidence" value="ECO:0007669"/>
    <property type="project" value="UniProtKB-EC"/>
</dbReference>
<dbReference type="InterPro" id="IPR006655">
    <property type="entry name" value="Mopterin_OxRdtase_prok_CS"/>
</dbReference>
<dbReference type="InterPro" id="IPR006443">
    <property type="entry name" value="Formate-DH-alph_fdnG"/>
</dbReference>
<dbReference type="Proteomes" id="UP000682358">
    <property type="component" value="Chromosome"/>
</dbReference>
<keyword evidence="8" id="KW-0732">Signal</keyword>
<dbReference type="PROSITE" id="PS51318">
    <property type="entry name" value="TAT"/>
    <property type="match status" value="1"/>
</dbReference>
<dbReference type="PANTHER" id="PTHR43598">
    <property type="entry name" value="TUNGSTEN-CONTAINING FORMYLMETHANOFURAN DEHYDROGENASE 2 SUBUNIT B"/>
    <property type="match status" value="1"/>
</dbReference>
<dbReference type="GO" id="GO:0008863">
    <property type="term" value="F:formate dehydrogenase (NAD+) activity"/>
    <property type="evidence" value="ECO:0007669"/>
    <property type="project" value="InterPro"/>
</dbReference>
<evidence type="ECO:0000256" key="13">
    <source>
        <dbReference type="ARBA" id="ARBA00023014"/>
    </source>
</evidence>
<dbReference type="Gene3D" id="3.30.200.210">
    <property type="match status" value="1"/>
</dbReference>
<comment type="similarity">
    <text evidence="4">Belongs to the prokaryotic molybdopterin-containing oxidoreductase family.</text>
</comment>
<reference evidence="16" key="1">
    <citation type="submission" date="2021-06" db="EMBL/GenBank/DDBJ databases">
        <title>Emergence of genetically related NDM-1-producing Providencia rettgeri strains in Argentina.</title>
        <authorList>
            <person name="Pasteran F."/>
            <person name="Meo A."/>
            <person name="Gomez S."/>
            <person name="Derdoy L."/>
            <person name="Albronoz E."/>
            <person name="Faccone D."/>
            <person name="Guerriero L."/>
            <person name="Archuby D."/>
            <person name="Tarzia A."/>
            <person name="Lopez M."/>
            <person name="Corso A."/>
        </authorList>
    </citation>
    <scope>NUCLEOTIDE SEQUENCE</scope>
    <source>
        <strain evidence="16">PreM15628</strain>
    </source>
</reference>
<dbReference type="Gene3D" id="3.40.228.10">
    <property type="entry name" value="Dimethylsulfoxide Reductase, domain 2"/>
    <property type="match status" value="2"/>
</dbReference>
<keyword evidence="14" id="KW-0520">NAD</keyword>
<comment type="cofactor">
    <cofactor evidence="1">
        <name>Mo-bis(molybdopterin guanine dinucleotide)</name>
        <dbReference type="ChEBI" id="CHEBI:60539"/>
    </cofactor>
</comment>
<dbReference type="GO" id="GO:0047111">
    <property type="term" value="F:formate dehydrogenase (cytochrome-c-553) activity"/>
    <property type="evidence" value="ECO:0007669"/>
    <property type="project" value="InterPro"/>
</dbReference>
<dbReference type="NCBIfam" id="TIGR01553">
    <property type="entry name" value="formate-DH-alph"/>
    <property type="match status" value="1"/>
</dbReference>
<keyword evidence="5" id="KW-0004">4Fe-4S</keyword>
<dbReference type="Pfam" id="PF00384">
    <property type="entry name" value="Molybdopterin"/>
    <property type="match status" value="1"/>
</dbReference>
<keyword evidence="6" id="KW-0500">Molybdenum</keyword>
<dbReference type="InterPro" id="IPR009010">
    <property type="entry name" value="Asp_de-COase-like_dom_sf"/>
</dbReference>
<dbReference type="InterPro" id="IPR006657">
    <property type="entry name" value="MoPterin_dinucl-bd_dom"/>
</dbReference>
<dbReference type="Pfam" id="PF01568">
    <property type="entry name" value="Molydop_binding"/>
    <property type="match status" value="1"/>
</dbReference>
<dbReference type="GO" id="GO:0009061">
    <property type="term" value="P:anaerobic respiration"/>
    <property type="evidence" value="ECO:0007669"/>
    <property type="project" value="TreeGrafter"/>
</dbReference>
<evidence type="ECO:0000256" key="6">
    <source>
        <dbReference type="ARBA" id="ARBA00022505"/>
    </source>
</evidence>
<dbReference type="AlphaFoldDB" id="A0AAJ4NJ74"/>
<sequence length="1015" mass="113035">MQVSRRQFFKICAGGMAGTTAAALGFAPATALASTRQYKLLRAKETRNTCTYCSVGCGLLMYSLGDGAKNAKESIFHIEGDPDHPVNRGALCPKGAGLIDFIHSESRLKYPEVREPGTNEWKRITWNDAFDRIAKLMKEDRDANFIEKNKEGVTVNRWLTTGMLCASAGSNESGFVTQKFTRALGMLAVDNQARVWHGPTVASLAPTFGRGAMTNHWVDIKNANLVVVMGGNAAEAHPVGFRWAMEAKIHNKAKLIVIDPRFTRTAAVADFYTPIRSGTDIAFLSGVIKYLLDNEKIQREYVEAYTNASLVIREDYGFDDGLFTGYDEEKRQYDKTTWNYEMDENGLALRDPTLKHPRCVLNLLKEHVSRYTPEVVNNICGTPIKDFLQVCEYLAETSAKDKTASFLYALGWTQHTVGAQNIRTMAMIQLLLGNMGMLGGGVNALRGHSNIQGLTDLGLLSQSLPGYLTLPSEKQTTLESYLAANTPKATVEGQVNYWGNYPKFFVSLMKTFYGDKAQKENNWGFDLLPKWDQGYDVLRYFEMMDKGEVNGYICQGFNPVASFPNKNKVIKSLSKLKYLITVDPLNTETSNFWQNHGEMNDVNPAEIQTTVFRLPSCCFAEENGSIVNSARWLQWHWKGADAPGEAISDGEILSGIFHRLRQLYASEGGAVPEQVLSMTWNYFDRDNPTPEEVAQENNGYALVDLKDADGNVIAKKGELLSSFAQLRDDGTTASGCWIFTGSWTPKGNQMANRDNSDPTGLGNTLGWAWAWPLNRRVIYNRASADPMGKPWDPKRQILEWNGSKWIGMDIPDYSNAAPGSGVGPFIMQPEGMGRLFALDKMAEGPFPEHYEPIETPLDTNPLHPKVVSNPAARVFKDDWAQMGKATEFPYVGTTYRLTEHFHYWTKHALLNAIIQPQQFIEIGERLANEKGIKQGDTVKVSSKRGYIKAKAVVTKRIHTLKVAGKDIDTIGIPIHWGFEGLAVKGFIANTLTPFVGDANTQTPEFKSFLVNVEKV</sequence>
<feature type="domain" description="4Fe-4S Mo/W bis-MGD-type" evidence="15">
    <location>
        <begin position="43"/>
        <end position="106"/>
    </location>
</feature>
<evidence type="ECO:0000256" key="7">
    <source>
        <dbReference type="ARBA" id="ARBA00022723"/>
    </source>
</evidence>
<dbReference type="CDD" id="cd02792">
    <property type="entry name" value="MopB_CT_Formate-Dh-Na-like"/>
    <property type="match status" value="1"/>
</dbReference>
<dbReference type="Gene3D" id="2.40.40.20">
    <property type="match status" value="1"/>
</dbReference>
<keyword evidence="11 16" id="KW-0560">Oxidoreductase</keyword>
<dbReference type="Gene3D" id="3.40.50.740">
    <property type="match status" value="1"/>
</dbReference>
<dbReference type="GO" id="GO:0015944">
    <property type="term" value="P:formate oxidation"/>
    <property type="evidence" value="ECO:0007669"/>
    <property type="project" value="UniProtKB-ARBA"/>
</dbReference>
<proteinExistence type="inferred from homology"/>
<evidence type="ECO:0000256" key="8">
    <source>
        <dbReference type="ARBA" id="ARBA00022729"/>
    </source>
</evidence>
<evidence type="ECO:0000256" key="11">
    <source>
        <dbReference type="ARBA" id="ARBA00023002"/>
    </source>
</evidence>
<dbReference type="PROSITE" id="PS00932">
    <property type="entry name" value="MOLYBDOPTERIN_PROK_3"/>
    <property type="match status" value="1"/>
</dbReference>
<accession>A0AAJ4NJ74</accession>
<evidence type="ECO:0000256" key="5">
    <source>
        <dbReference type="ARBA" id="ARBA00022485"/>
    </source>
</evidence>
<dbReference type="GO" id="GO:0042597">
    <property type="term" value="C:periplasmic space"/>
    <property type="evidence" value="ECO:0007669"/>
    <property type="project" value="UniProtKB-SubCell"/>
</dbReference>
<dbReference type="EMBL" id="CP076405">
    <property type="protein sequence ID" value="QWQ20797.2"/>
    <property type="molecule type" value="Genomic_DNA"/>
</dbReference>
<dbReference type="FunFam" id="3.40.50.740:FF:000007">
    <property type="entry name" value="Formate dehydrogenase, alpha subunit, selenocysteine-containing"/>
    <property type="match status" value="1"/>
</dbReference>
<evidence type="ECO:0000256" key="1">
    <source>
        <dbReference type="ARBA" id="ARBA00001942"/>
    </source>
</evidence>
<dbReference type="InterPro" id="IPR006311">
    <property type="entry name" value="TAT_signal"/>
</dbReference>
<dbReference type="GO" id="GO:0009055">
    <property type="term" value="F:electron transfer activity"/>
    <property type="evidence" value="ECO:0007669"/>
    <property type="project" value="InterPro"/>
</dbReference>
<evidence type="ECO:0000256" key="4">
    <source>
        <dbReference type="ARBA" id="ARBA00010312"/>
    </source>
</evidence>